<keyword evidence="3" id="KW-0012">Acyltransferase</keyword>
<dbReference type="InterPro" id="IPR016039">
    <property type="entry name" value="Thiolase-like"/>
</dbReference>
<dbReference type="AlphaFoldDB" id="A0AAU2VBQ0"/>
<dbReference type="PANTHER" id="PTHR11712">
    <property type="entry name" value="POLYKETIDE SYNTHASE-RELATED"/>
    <property type="match status" value="1"/>
</dbReference>
<evidence type="ECO:0000256" key="2">
    <source>
        <dbReference type="ARBA" id="ARBA00022679"/>
    </source>
</evidence>
<evidence type="ECO:0000313" key="6">
    <source>
        <dbReference type="EMBL" id="WTW64903.1"/>
    </source>
</evidence>
<reference evidence="6" key="1">
    <citation type="submission" date="2022-10" db="EMBL/GenBank/DDBJ databases">
        <title>The complete genomes of actinobacterial strains from the NBC collection.</title>
        <authorList>
            <person name="Joergensen T.S."/>
            <person name="Alvarez Arevalo M."/>
            <person name="Sterndorff E.B."/>
            <person name="Faurdal D."/>
            <person name="Vuksanovic O."/>
            <person name="Mourched A.-S."/>
            <person name="Charusanti P."/>
            <person name="Shaw S."/>
            <person name="Blin K."/>
            <person name="Weber T."/>
        </authorList>
    </citation>
    <scope>NUCLEOTIDE SEQUENCE</scope>
    <source>
        <strain evidence="6">NBC_00003</strain>
    </source>
</reference>
<evidence type="ECO:0000256" key="1">
    <source>
        <dbReference type="ARBA" id="ARBA00008467"/>
    </source>
</evidence>
<dbReference type="EMBL" id="CP108318">
    <property type="protein sequence ID" value="WTW64903.1"/>
    <property type="molecule type" value="Genomic_DNA"/>
</dbReference>
<dbReference type="InterPro" id="IPR014030">
    <property type="entry name" value="Ketoacyl_synth_N"/>
</dbReference>
<dbReference type="SMART" id="SM00825">
    <property type="entry name" value="PKS_KS"/>
    <property type="match status" value="1"/>
</dbReference>
<protein>
    <recommendedName>
        <fullName evidence="5">Ketosynthase family 3 (KS3) domain-containing protein</fullName>
    </recommendedName>
</protein>
<dbReference type="PANTHER" id="PTHR11712:SF322">
    <property type="entry name" value="POLYKETIDE BETA-KETOACYL SYNTHASE 2-RELATED"/>
    <property type="match status" value="1"/>
</dbReference>
<dbReference type="InterPro" id="IPR014031">
    <property type="entry name" value="Ketoacyl_synth_C"/>
</dbReference>
<gene>
    <name evidence="6" type="ORF">OG549_32005</name>
</gene>
<evidence type="ECO:0000256" key="4">
    <source>
        <dbReference type="RuleBase" id="RU003694"/>
    </source>
</evidence>
<proteinExistence type="inferred from homology"/>
<dbReference type="InterPro" id="IPR000794">
    <property type="entry name" value="Beta-ketoacyl_synthase"/>
</dbReference>
<sequence>MSTSRHAITGLGLATPAGCSPSSFWHSMTQGRALYTPARLYGADAPAVTVATVDDTHLEHGFPKRYVKRVDRFALLAAHAARQALNDAGITITDANRDRIGLIIGNNTGGWSYVEPQMYPLYRDTSLEVINPYVATAWFPTAPQGEISISLGIEGFSKTVAGENLSTGLALQLARYALLDGRLDAAVVIGVEAPLTPLVHQACASAGLLSPSSRYQAFTDGADGSVLGEGASALVLENADHAAARKAAPFAELLSIGTGDGLHEAVPDALNRAAGPLLPVDYVALDARGQQRSDAAEYDALAFALKDAPDVLMSAPATVYGNLLAASMATSIATACLAMRNNMVPPTAHRTTAPPLGRHVTGSPQPAAVERALVNGTDDHGQAMALLLGTPHERARS</sequence>
<dbReference type="SUPFAM" id="SSF53901">
    <property type="entry name" value="Thiolase-like"/>
    <property type="match status" value="2"/>
</dbReference>
<dbReference type="GO" id="GO:0006633">
    <property type="term" value="P:fatty acid biosynthetic process"/>
    <property type="evidence" value="ECO:0007669"/>
    <property type="project" value="TreeGrafter"/>
</dbReference>
<evidence type="ECO:0000256" key="3">
    <source>
        <dbReference type="ARBA" id="ARBA00023315"/>
    </source>
</evidence>
<feature type="domain" description="Ketosynthase family 3 (KS3)" evidence="5">
    <location>
        <begin position="3"/>
        <end position="390"/>
    </location>
</feature>
<organism evidence="6">
    <name type="scientific">Streptomyces sp. NBC_00003</name>
    <dbReference type="NCBI Taxonomy" id="2903608"/>
    <lineage>
        <taxon>Bacteria</taxon>
        <taxon>Bacillati</taxon>
        <taxon>Actinomycetota</taxon>
        <taxon>Actinomycetes</taxon>
        <taxon>Kitasatosporales</taxon>
        <taxon>Streptomycetaceae</taxon>
        <taxon>Streptomyces</taxon>
    </lineage>
</organism>
<dbReference type="Pfam" id="PF00109">
    <property type="entry name" value="ketoacyl-synt"/>
    <property type="match status" value="1"/>
</dbReference>
<dbReference type="Gene3D" id="3.40.47.10">
    <property type="match status" value="2"/>
</dbReference>
<evidence type="ECO:0000259" key="5">
    <source>
        <dbReference type="PROSITE" id="PS52004"/>
    </source>
</evidence>
<name>A0AAU2VBQ0_9ACTN</name>
<dbReference type="Pfam" id="PF02801">
    <property type="entry name" value="Ketoacyl-synt_C"/>
    <property type="match status" value="1"/>
</dbReference>
<dbReference type="InterPro" id="IPR020841">
    <property type="entry name" value="PKS_Beta-ketoAc_synthase_dom"/>
</dbReference>
<dbReference type="PROSITE" id="PS52004">
    <property type="entry name" value="KS3_2"/>
    <property type="match status" value="1"/>
</dbReference>
<accession>A0AAU2VBQ0</accession>
<comment type="similarity">
    <text evidence="1 4">Belongs to the thiolase-like superfamily. Beta-ketoacyl-ACP synthases family.</text>
</comment>
<keyword evidence="2 4" id="KW-0808">Transferase</keyword>
<dbReference type="GO" id="GO:0004315">
    <property type="term" value="F:3-oxoacyl-[acyl-carrier-protein] synthase activity"/>
    <property type="evidence" value="ECO:0007669"/>
    <property type="project" value="TreeGrafter"/>
</dbReference>